<dbReference type="Proteomes" id="UP000740413">
    <property type="component" value="Unassembled WGS sequence"/>
</dbReference>
<organism evidence="2 3">
    <name type="scientific">Zobellia barbeyronii</name>
    <dbReference type="NCBI Taxonomy" id="2748009"/>
    <lineage>
        <taxon>Bacteria</taxon>
        <taxon>Pseudomonadati</taxon>
        <taxon>Bacteroidota</taxon>
        <taxon>Flavobacteriia</taxon>
        <taxon>Flavobacteriales</taxon>
        <taxon>Flavobacteriaceae</taxon>
        <taxon>Zobellia</taxon>
    </lineage>
</organism>
<sequence length="94" mass="11200">MAGEGFMAHAISSLKQNRALLKKRKFKDLRELYKNGVSKTEVEFKKLDAKEWAVLKESIKKQHQNNLRIELMIYILSLVITFCILYYIYWFIVN</sequence>
<keyword evidence="1" id="KW-0812">Transmembrane</keyword>
<evidence type="ECO:0000256" key="1">
    <source>
        <dbReference type="SAM" id="Phobius"/>
    </source>
</evidence>
<protein>
    <submittedName>
        <fullName evidence="2">Uncharacterized protein</fullName>
    </submittedName>
</protein>
<feature type="transmembrane region" description="Helical" evidence="1">
    <location>
        <begin position="71"/>
        <end position="92"/>
    </location>
</feature>
<comment type="caution">
    <text evidence="2">The sequence shown here is derived from an EMBL/GenBank/DDBJ whole genome shotgun (WGS) entry which is preliminary data.</text>
</comment>
<evidence type="ECO:0000313" key="2">
    <source>
        <dbReference type="EMBL" id="MBT2160870.1"/>
    </source>
</evidence>
<keyword evidence="1" id="KW-0472">Membrane</keyword>
<dbReference type="RefSeq" id="WP_155596001.1">
    <property type="nucleotide sequence ID" value="NZ_JACATN010000002.1"/>
</dbReference>
<evidence type="ECO:0000313" key="3">
    <source>
        <dbReference type="Proteomes" id="UP000740413"/>
    </source>
</evidence>
<proteinExistence type="predicted"/>
<accession>A0ABS5WDH9</accession>
<name>A0ABS5WDH9_9FLAO</name>
<keyword evidence="3" id="KW-1185">Reference proteome</keyword>
<dbReference type="EMBL" id="JACATN010000002">
    <property type="protein sequence ID" value="MBT2160870.1"/>
    <property type="molecule type" value="Genomic_DNA"/>
</dbReference>
<keyword evidence="1" id="KW-1133">Transmembrane helix</keyword>
<reference evidence="3" key="1">
    <citation type="submission" date="2023-07" db="EMBL/GenBank/DDBJ databases">
        <title>Zobellia barbeyronii sp. nov., a new marine flavobacterium, isolated from green and red algae.</title>
        <authorList>
            <person name="Nedashkovskaya O.I."/>
            <person name="Otstavnykh N."/>
            <person name="Zhukova N."/>
            <person name="Guzev K."/>
            <person name="Chausova V."/>
            <person name="Tekutyeva L."/>
            <person name="Mikhailov V."/>
            <person name="Isaeva M."/>
        </authorList>
    </citation>
    <scope>NUCLEOTIDE SEQUENCE [LARGE SCALE GENOMIC DNA]</scope>
    <source>
        <strain evidence="3">KMM 6746</strain>
    </source>
</reference>
<gene>
    <name evidence="2" type="ORF">HW347_06315</name>
</gene>